<name>A0ABV6C362_9ACTN</name>
<organism evidence="1 2">
    <name type="scientific">Aciditerrimonas ferrireducens</name>
    <dbReference type="NCBI Taxonomy" id="667306"/>
    <lineage>
        <taxon>Bacteria</taxon>
        <taxon>Bacillati</taxon>
        <taxon>Actinomycetota</taxon>
        <taxon>Acidimicrobiia</taxon>
        <taxon>Acidimicrobiales</taxon>
        <taxon>Acidimicrobiaceae</taxon>
        <taxon>Aciditerrimonas</taxon>
    </lineage>
</organism>
<comment type="caution">
    <text evidence="1">The sequence shown here is derived from an EMBL/GenBank/DDBJ whole genome shotgun (WGS) entry which is preliminary data.</text>
</comment>
<dbReference type="RefSeq" id="WP_248108509.1">
    <property type="nucleotide sequence ID" value="NZ_JAKHEX010000017.1"/>
</dbReference>
<keyword evidence="1" id="KW-0378">Hydrolase</keyword>
<protein>
    <submittedName>
        <fullName evidence="1">PIG-L deacetylase family protein</fullName>
        <ecNumber evidence="1">3.5.1.-</ecNumber>
    </submittedName>
</protein>
<gene>
    <name evidence="1" type="ORF">ACFFRE_08140</name>
</gene>
<dbReference type="SUPFAM" id="SSF102588">
    <property type="entry name" value="LmbE-like"/>
    <property type="match status" value="1"/>
</dbReference>
<dbReference type="Pfam" id="PF02585">
    <property type="entry name" value="PIG-L"/>
    <property type="match status" value="1"/>
</dbReference>
<dbReference type="InterPro" id="IPR003737">
    <property type="entry name" value="GlcNAc_PI_deacetylase-related"/>
</dbReference>
<dbReference type="PANTHER" id="PTHR12993:SF28">
    <property type="entry name" value="LMBE FAMILY PROTEIN"/>
    <property type="match status" value="1"/>
</dbReference>
<dbReference type="InterPro" id="IPR024078">
    <property type="entry name" value="LmbE-like_dom_sf"/>
</dbReference>
<evidence type="ECO:0000313" key="1">
    <source>
        <dbReference type="EMBL" id="MFC0082117.1"/>
    </source>
</evidence>
<dbReference type="EMBL" id="JBHLYQ010000072">
    <property type="protein sequence ID" value="MFC0082117.1"/>
    <property type="molecule type" value="Genomic_DNA"/>
</dbReference>
<evidence type="ECO:0000313" key="2">
    <source>
        <dbReference type="Proteomes" id="UP001589788"/>
    </source>
</evidence>
<dbReference type="Gene3D" id="3.40.50.10320">
    <property type="entry name" value="LmbE-like"/>
    <property type="match status" value="1"/>
</dbReference>
<keyword evidence="2" id="KW-1185">Reference proteome</keyword>
<sequence>MSGEGEAITLGQARGPSAVGRLRVGGVPRSALAIYAHPDDADVSCGGTLATWAKAGCQVTLVVCTKGEKGTTSPSVDPEALAAQRASEMAAAAKVLGVADLRALGYPDGEVENDRELRRKLVRVVREVRPEVVLCPDPTAFVFGERYVNHRDHRVVGAAALDAVAPAAGRPAYFPEAGAPHEVPEVLLSGTLQPTVWVEVADGLAAKVEAVGCHRSQLGDEGAWVGEVVRRRAGEEGRAAGLSAAEAFRQVLLSW</sequence>
<dbReference type="Proteomes" id="UP001589788">
    <property type="component" value="Unassembled WGS sequence"/>
</dbReference>
<accession>A0ABV6C362</accession>
<dbReference type="EC" id="3.5.1.-" evidence="1"/>
<proteinExistence type="predicted"/>
<dbReference type="PANTHER" id="PTHR12993">
    <property type="entry name" value="N-ACETYLGLUCOSAMINYL-PHOSPHATIDYLINOSITOL DE-N-ACETYLASE-RELATED"/>
    <property type="match status" value="1"/>
</dbReference>
<dbReference type="GO" id="GO:0016787">
    <property type="term" value="F:hydrolase activity"/>
    <property type="evidence" value="ECO:0007669"/>
    <property type="project" value="UniProtKB-KW"/>
</dbReference>
<reference evidence="1 2" key="1">
    <citation type="submission" date="2024-09" db="EMBL/GenBank/DDBJ databases">
        <authorList>
            <person name="Sun Q."/>
            <person name="Mori K."/>
        </authorList>
    </citation>
    <scope>NUCLEOTIDE SEQUENCE [LARGE SCALE GENOMIC DNA]</scope>
    <source>
        <strain evidence="1 2">JCM 15389</strain>
    </source>
</reference>